<protein>
    <submittedName>
        <fullName evidence="1">Uncharacterized protein</fullName>
    </submittedName>
</protein>
<evidence type="ECO:0000313" key="2">
    <source>
        <dbReference type="Proteomes" id="UP001056120"/>
    </source>
</evidence>
<evidence type="ECO:0000313" key="1">
    <source>
        <dbReference type="EMBL" id="KAI3732508.1"/>
    </source>
</evidence>
<accession>A0ACB9CE31</accession>
<name>A0ACB9CE31_9ASTR</name>
<reference evidence="2" key="1">
    <citation type="journal article" date="2022" name="Mol. Ecol. Resour.">
        <title>The genomes of chicory, endive, great burdock and yacon provide insights into Asteraceae palaeo-polyploidization history and plant inulin production.</title>
        <authorList>
            <person name="Fan W."/>
            <person name="Wang S."/>
            <person name="Wang H."/>
            <person name="Wang A."/>
            <person name="Jiang F."/>
            <person name="Liu H."/>
            <person name="Zhao H."/>
            <person name="Xu D."/>
            <person name="Zhang Y."/>
        </authorList>
    </citation>
    <scope>NUCLEOTIDE SEQUENCE [LARGE SCALE GENOMIC DNA]</scope>
    <source>
        <strain evidence="2">cv. Yunnan</strain>
    </source>
</reference>
<dbReference type="EMBL" id="CM042038">
    <property type="protein sequence ID" value="KAI3732508.1"/>
    <property type="molecule type" value="Genomic_DNA"/>
</dbReference>
<keyword evidence="2" id="KW-1185">Reference proteome</keyword>
<reference evidence="1 2" key="2">
    <citation type="journal article" date="2022" name="Mol. Ecol. Resour.">
        <title>The genomes of chicory, endive, great burdock and yacon provide insights into Asteraceae paleo-polyploidization history and plant inulin production.</title>
        <authorList>
            <person name="Fan W."/>
            <person name="Wang S."/>
            <person name="Wang H."/>
            <person name="Wang A."/>
            <person name="Jiang F."/>
            <person name="Liu H."/>
            <person name="Zhao H."/>
            <person name="Xu D."/>
            <person name="Zhang Y."/>
        </authorList>
    </citation>
    <scope>NUCLEOTIDE SEQUENCE [LARGE SCALE GENOMIC DNA]</scope>
    <source>
        <strain evidence="2">cv. Yunnan</strain>
        <tissue evidence="1">Leaves</tissue>
    </source>
</reference>
<sequence length="2600" mass="299173">MGIISFMKAQKCLRKGHTAVLALVAEQPSEEKKIKDIPVVREFLEVFPEDLPGLTPHRQVEFQIDLAPGAAPIARAPYRLAPVNCRNCPLNCKIYWIKVSSNLVHHRGELRYYLSRRRTPYLDQFVIVFIDDILIYSKNKEEHEEHLRLILELLKREQLYAKFSKCEFWIREVQFLGHVVNEKGIHVDSSKIEAIKNWAAPTTPTEVRQFLGLAGYYRRFIEGFSKIAQPLTALTQKGKVYNWGDNQEPGLCLDATRKGNRIRVTSIKGSREKNYTTHDLELGAVVFALKIWRHYLYGTKCTIYTDHKSLQHIFEQELNMRQRRWVEILNDYDCVIRYHPGKANVVADALSRKETKPKRVRALQLTIHPGLPDKIRSAQLEALKEDNLPLEGTRGSDKMYHDLMVLYWWPKMKADIATYVSKCLTCAKVKVEYQKPSGLLQQPEIPMWKWEQISMDFITKLPRTPTGCDTIWSHLPLVEFSYNNSYHTSIKAAPFEALYGRKCRSPICWTEVGDSQLTGPELVFETSEKIIQIRNRMATARDRQKSYADKRHKPLEFQVGDMVLLKVSHWKGVIRFGKRGKLNPRYVGPFKIVKRIGPVAYQLDVPEGLSGVHNVFHVSNLKKCLADESLSVPLEELHIDEQLCFIEEPVEIMDREVKSLKHSKIPITKRKTLSQKVLILYRTVNMDLSEVAKAQNKEKVKSKVTQHFKRASENDIVSESGVTQRYSRDYLLSRNCHALYSNVCRYYVLPNFEDTRVPKGSQYVKKLNQPIYFAKEKMTKKYEKNVGYVWKVKNEQSSHMVGTKKNIKLKEQVVVTKIVKGQTFDGGFVAFAGDKKGGKITGQGIVSNDLITLEKVNFVSQLEFNLLSVSQVCDKDIPVHFTANECLFLKPGLVIPEEMISMRAPRKFNTYVVDMNDHTTSANVSCLLLKATGSESYLWHRRMGHVNLKNMNNLVHKDLVRGFPKKEFIIEENCMSCAKGKQHKKSHPRKTITTFTRPLFLIHMDLFGPVRVKSIAKKSYCLVITDDFSRFSWVFFLATKDETPEKIIDFLKRIENICDSKVSIIRSDNGTEFKNKLINSFCVEKGITHQYSAIRTPQQNGVAERKNRTLIEAARTMLVDSKLPIIFWAEAVNTACYVLNRVLMVKQLTKTSYELFYKRKPYIKFFRAFGCSCTLLNTQDSLPKFAAVGDECYFLGYSSYQKAYIVYNKRTKIVQESYYVEWQELNTPPDQNGPDWFFDAEVMFKTFDQQLQMDSNEASTSSIVTKPSTSNNLVVGKFLVGPQNVMIQNEMSENVTTSTQTQEDLVDNSVTNVDSELQEVPSTDDEPAVNEVQLDPINDQTEDNVTVALQDPSWIEAMQEELLQFKKLNVWHLVDLPEGKYPIGTKWVFRNKKDDRGIVVRNKARLVVQGFYQEEGLDYDDVFAPVARIEVIRIFLAYASYKKFTVYQMDVKTAFLYGVVKEEVYVNQPPGFEDPAHPFQVYKLDKALYGLHQAPLYVDDIIYGSTNEALYKEFEQVMKLKFKVSLMGKMQFFLGLQVEQSEYGILIHLAKYVKDILTKFKMNDCKSASTPIASHEPLTVDLSGVEVNQKMYRSMIGSLMYLTASRPDIIFVVCSCAIYQAAPKESHESACKKQMNVSTSTAEAEYTVASSLLGIVKNPIQHSKTKHIAIRVKHLYTADGSGENLGWKPENMNRLKFEPKHNICACLTTNTKKARGYEEIVRFLTKSRINTAISTQVRVFEKHVREFWDNVEYKHVNKEIWIESTVGGNKIKVTKQVIREVLKFRDAADFPYKINRIAVFGIIMNMGYEGTFLRRQVTKTMFGKQWRYLVHVLIHCLSPRTSGFDQIGEVFIRALVCLATHRRFNFSRMIFEAMISNFVGPRQNYKFLMYPRFVQMIINTLLPNMENDGVELPLETMQEIIFSSMNNVRKTSKFSGTVTPLFPNMLEENPHPDFNLKDEIDDLMAEDIEDGVDSDNDENDQVNNADQGNDDDQGHDGGQRNVIPEIQIAEVNEEVTEPLLSHTEEFIAETEDVLSVNTEVLEVHDEQLIAIATTPSKKRKEPEKSKTVPSRTPPSKGIVFTDPEQTKKKKTTTTALNKGKGKAKEVPEKQNSKKSKNYGLVNEEFLNYATRETADVVSQLKTQISNLQSREAANTREIRELKTESNKQKGLIAQQQQQIDQLHRIVQDLIAQIGAPIVTNQEENIEDVHSLAATEPIPSTSEQVQTPVFEANMYEDNTLFDGDMLLNDEGEGLERTEENQEEIEKEEEDDDEEEVVITSERRDDNDSSDDDNNSGGAGGVGGNDRTTEDTEQDNQTNTEYKKYEYEQQQTYVEEDGSSKATMTDKSSWWTVTEKPSIVERLTQTIKSPEQALTGEILAWMYDDNKKMYVVKRREVNIKYFDWSSKLKSLPYWDIRELSHLNMINLSNNTFAANFEEYLKKECSKDKFENFKPQVPECRQFKRKDKNDKRRFRYIVKPADTVSTVCIPARKEMFIKSFKKWMYGSKTHEAVIMQDQSPEFRVFDPVDLFSFSDEDLKTLYKNPIRFDMSTKIKAEANLYMRVVTRCLSRRHEAEVINKRLAALDAKKLNVKAKTKPAKDNM</sequence>
<comment type="caution">
    <text evidence="1">The sequence shown here is derived from an EMBL/GenBank/DDBJ whole genome shotgun (WGS) entry which is preliminary data.</text>
</comment>
<dbReference type="Proteomes" id="UP001056120">
    <property type="component" value="Linkage Group LG21"/>
</dbReference>
<organism evidence="1 2">
    <name type="scientific">Smallanthus sonchifolius</name>
    <dbReference type="NCBI Taxonomy" id="185202"/>
    <lineage>
        <taxon>Eukaryota</taxon>
        <taxon>Viridiplantae</taxon>
        <taxon>Streptophyta</taxon>
        <taxon>Embryophyta</taxon>
        <taxon>Tracheophyta</taxon>
        <taxon>Spermatophyta</taxon>
        <taxon>Magnoliopsida</taxon>
        <taxon>eudicotyledons</taxon>
        <taxon>Gunneridae</taxon>
        <taxon>Pentapetalae</taxon>
        <taxon>asterids</taxon>
        <taxon>campanulids</taxon>
        <taxon>Asterales</taxon>
        <taxon>Asteraceae</taxon>
        <taxon>Asteroideae</taxon>
        <taxon>Heliantheae alliance</taxon>
        <taxon>Millerieae</taxon>
        <taxon>Smallanthus</taxon>
    </lineage>
</organism>
<proteinExistence type="predicted"/>
<gene>
    <name evidence="1" type="ORF">L1987_63713</name>
</gene>